<sequence>MWDVCVLRLYSPIYETSHITFVKLATTEDFDKLMENNGCDECITMGFGTQNIIRFSQGEKTVSYNPHLQCVYQKVLRQCWDDVPILCVVGAHNSTQDACQGDSGGPLICNGIQLYLQEIRIISSTSLC</sequence>
<gene>
    <name evidence="2" type="ORF">QE152_g9855</name>
</gene>
<dbReference type="GO" id="GO:0004252">
    <property type="term" value="F:serine-type endopeptidase activity"/>
    <property type="evidence" value="ECO:0007669"/>
    <property type="project" value="InterPro"/>
</dbReference>
<reference evidence="2 3" key="1">
    <citation type="journal article" date="2024" name="BMC Genomics">
        <title>De novo assembly and annotation of Popillia japonica's genome with initial clues to its potential as an invasive pest.</title>
        <authorList>
            <person name="Cucini C."/>
            <person name="Boschi S."/>
            <person name="Funari R."/>
            <person name="Cardaioli E."/>
            <person name="Iannotti N."/>
            <person name="Marturano G."/>
            <person name="Paoli F."/>
            <person name="Bruttini M."/>
            <person name="Carapelli A."/>
            <person name="Frati F."/>
            <person name="Nardi F."/>
        </authorList>
    </citation>
    <scope>NUCLEOTIDE SEQUENCE [LARGE SCALE GENOMIC DNA]</scope>
    <source>
        <strain evidence="2">DMR45628</strain>
    </source>
</reference>
<dbReference type="InterPro" id="IPR009003">
    <property type="entry name" value="Peptidase_S1_PA"/>
</dbReference>
<dbReference type="Proteomes" id="UP001458880">
    <property type="component" value="Unassembled WGS sequence"/>
</dbReference>
<dbReference type="PROSITE" id="PS00135">
    <property type="entry name" value="TRYPSIN_SER"/>
    <property type="match status" value="1"/>
</dbReference>
<dbReference type="InterPro" id="IPR033116">
    <property type="entry name" value="TRYPSIN_SER"/>
</dbReference>
<dbReference type="AlphaFoldDB" id="A0AAW1LXG4"/>
<evidence type="ECO:0000259" key="1">
    <source>
        <dbReference type="Pfam" id="PF00089"/>
    </source>
</evidence>
<dbReference type="Gene3D" id="2.40.10.10">
    <property type="entry name" value="Trypsin-like serine proteases"/>
    <property type="match status" value="2"/>
</dbReference>
<accession>A0AAW1LXG4</accession>
<dbReference type="InterPro" id="IPR043504">
    <property type="entry name" value="Peptidase_S1_PA_chymotrypsin"/>
</dbReference>
<comment type="caution">
    <text evidence="2">The sequence shown here is derived from an EMBL/GenBank/DDBJ whole genome shotgun (WGS) entry which is preliminary data.</text>
</comment>
<organism evidence="2 3">
    <name type="scientific">Popillia japonica</name>
    <name type="common">Japanese beetle</name>
    <dbReference type="NCBI Taxonomy" id="7064"/>
    <lineage>
        <taxon>Eukaryota</taxon>
        <taxon>Metazoa</taxon>
        <taxon>Ecdysozoa</taxon>
        <taxon>Arthropoda</taxon>
        <taxon>Hexapoda</taxon>
        <taxon>Insecta</taxon>
        <taxon>Pterygota</taxon>
        <taxon>Neoptera</taxon>
        <taxon>Endopterygota</taxon>
        <taxon>Coleoptera</taxon>
        <taxon>Polyphaga</taxon>
        <taxon>Scarabaeiformia</taxon>
        <taxon>Scarabaeidae</taxon>
        <taxon>Rutelinae</taxon>
        <taxon>Popillia</taxon>
    </lineage>
</organism>
<dbReference type="Pfam" id="PF00089">
    <property type="entry name" value="Trypsin"/>
    <property type="match status" value="1"/>
</dbReference>
<name>A0AAW1LXG4_POPJA</name>
<protein>
    <submittedName>
        <fullName evidence="2">Trypsin</fullName>
    </submittedName>
</protein>
<dbReference type="GO" id="GO:0006508">
    <property type="term" value="P:proteolysis"/>
    <property type="evidence" value="ECO:0007669"/>
    <property type="project" value="InterPro"/>
</dbReference>
<dbReference type="SUPFAM" id="SSF50494">
    <property type="entry name" value="Trypsin-like serine proteases"/>
    <property type="match status" value="1"/>
</dbReference>
<keyword evidence="3" id="KW-1185">Reference proteome</keyword>
<proteinExistence type="predicted"/>
<feature type="domain" description="Peptidase S1" evidence="1">
    <location>
        <begin position="3"/>
        <end position="112"/>
    </location>
</feature>
<evidence type="ECO:0000313" key="3">
    <source>
        <dbReference type="Proteomes" id="UP001458880"/>
    </source>
</evidence>
<dbReference type="InterPro" id="IPR001254">
    <property type="entry name" value="Trypsin_dom"/>
</dbReference>
<evidence type="ECO:0000313" key="2">
    <source>
        <dbReference type="EMBL" id="KAK9738469.1"/>
    </source>
</evidence>
<dbReference type="EMBL" id="JASPKY010000086">
    <property type="protein sequence ID" value="KAK9738469.1"/>
    <property type="molecule type" value="Genomic_DNA"/>
</dbReference>